<keyword evidence="2" id="KW-1185">Reference proteome</keyword>
<organism evidence="1 2">
    <name type="scientific">Mycobacterium phage JAMaL</name>
    <dbReference type="NCBI Taxonomy" id="1429905"/>
    <lineage>
        <taxon>Viruses</taxon>
        <taxon>Duplodnaviria</taxon>
        <taxon>Heunggongvirae</taxon>
        <taxon>Uroviricota</taxon>
        <taxon>Caudoviricetes</taxon>
        <taxon>Bclasvirinae</taxon>
        <taxon>Coopervirus</taxon>
        <taxon>Coopervirus JAMaL</taxon>
    </lineage>
</organism>
<evidence type="ECO:0000313" key="2">
    <source>
        <dbReference type="Proteomes" id="UP000018803"/>
    </source>
</evidence>
<reference evidence="2" key="1">
    <citation type="submission" date="2013-07" db="EMBL/GenBank/DDBJ databases">
        <authorList>
            <person name="Bailey A."/>
            <person name="Nitzahn M."/>
            <person name="Tran J."/>
            <person name="Tran L."/>
            <person name="Chow T."/>
            <person name="Vijanderan J."/>
            <person name="Reddi K."/>
            <person name="Villella W."/>
            <person name="Russell D."/>
            <person name="Jacobs-Sera D."/>
            <person name="Sanders E.R."/>
        </authorList>
    </citation>
    <scope>NUCLEOTIDE SEQUENCE [LARGE SCALE GENOMIC DNA]</scope>
</reference>
<dbReference type="InterPro" id="IPR027417">
    <property type="entry name" value="P-loop_NTPase"/>
</dbReference>
<dbReference type="SUPFAM" id="SSF52540">
    <property type="entry name" value="P-loop containing nucleoside triphosphate hydrolases"/>
    <property type="match status" value="1"/>
</dbReference>
<name>V5UNI0_9CAUD</name>
<sequence length="208" mass="21975">MSGMCAILSGMTPRMIYLVGQPGSGKSTLMAALTKGLVRCPIDTEAPVPHDLLLDRVTGCAVGAEIGKQRGAFSGTDALASSIIDKAVPWVQSHPYDLLLAEGARLANKRFIQAAADAGYAVMLGLLDHDQADAWRKKRSKAIGREQNPSWVKGRLTASRRLAEAYPSAFVVAGAVIAPEPGKVITLAGHPDELEPVLAAFMVQDDDG</sequence>
<dbReference type="GO" id="GO:0016301">
    <property type="term" value="F:kinase activity"/>
    <property type="evidence" value="ECO:0007669"/>
    <property type="project" value="UniProtKB-KW"/>
</dbReference>
<keyword evidence="1" id="KW-0418">Kinase</keyword>
<dbReference type="Pfam" id="PF18751">
    <property type="entry name" value="Ploopntkinase3"/>
    <property type="match status" value="1"/>
</dbReference>
<dbReference type="OrthoDB" id="9802at10239"/>
<dbReference type="RefSeq" id="YP_009004553.1">
    <property type="nucleotide sequence ID" value="NC_023554.1"/>
</dbReference>
<keyword evidence="1" id="KW-0808">Transferase</keyword>
<dbReference type="GeneID" id="18501843"/>
<dbReference type="EMBL" id="KF493881">
    <property type="protein sequence ID" value="AHB79324.1"/>
    <property type="molecule type" value="Genomic_DNA"/>
</dbReference>
<gene>
    <name evidence="1" type="primary">4</name>
    <name evidence="1" type="ORF">JAMAL_4</name>
</gene>
<dbReference type="Proteomes" id="UP000018803">
    <property type="component" value="Genome"/>
</dbReference>
<dbReference type="KEGG" id="vg:18501843"/>
<dbReference type="Gene3D" id="3.40.50.300">
    <property type="entry name" value="P-loop containing nucleotide triphosphate hydrolases"/>
    <property type="match status" value="1"/>
</dbReference>
<evidence type="ECO:0000313" key="1">
    <source>
        <dbReference type="EMBL" id="AHB79324.1"/>
    </source>
</evidence>
<proteinExistence type="predicted"/>
<dbReference type="InterPro" id="IPR040717">
    <property type="entry name" value="Ploop_nt_kinase3"/>
</dbReference>
<accession>V5UNI0</accession>
<protein>
    <submittedName>
        <fullName evidence="1">Adenylate kinase</fullName>
    </submittedName>
</protein>